<evidence type="ECO:0000313" key="1">
    <source>
        <dbReference type="EMBL" id="KAG7163837.1"/>
    </source>
</evidence>
<evidence type="ECO:0000313" key="2">
    <source>
        <dbReference type="Proteomes" id="UP000747542"/>
    </source>
</evidence>
<organism evidence="1 2">
    <name type="scientific">Homarus americanus</name>
    <name type="common">American lobster</name>
    <dbReference type="NCBI Taxonomy" id="6706"/>
    <lineage>
        <taxon>Eukaryota</taxon>
        <taxon>Metazoa</taxon>
        <taxon>Ecdysozoa</taxon>
        <taxon>Arthropoda</taxon>
        <taxon>Crustacea</taxon>
        <taxon>Multicrustacea</taxon>
        <taxon>Malacostraca</taxon>
        <taxon>Eumalacostraca</taxon>
        <taxon>Eucarida</taxon>
        <taxon>Decapoda</taxon>
        <taxon>Pleocyemata</taxon>
        <taxon>Astacidea</taxon>
        <taxon>Nephropoidea</taxon>
        <taxon>Nephropidae</taxon>
        <taxon>Homarus</taxon>
    </lineage>
</organism>
<reference evidence="1" key="1">
    <citation type="journal article" date="2021" name="Sci. Adv.">
        <title>The American lobster genome reveals insights on longevity, neural, and immune adaptations.</title>
        <authorList>
            <person name="Polinski J.M."/>
            <person name="Zimin A.V."/>
            <person name="Clark K.F."/>
            <person name="Kohn A.B."/>
            <person name="Sadowski N."/>
            <person name="Timp W."/>
            <person name="Ptitsyn A."/>
            <person name="Khanna P."/>
            <person name="Romanova D.Y."/>
            <person name="Williams P."/>
            <person name="Greenwood S.J."/>
            <person name="Moroz L.L."/>
            <person name="Walt D.R."/>
            <person name="Bodnar A.G."/>
        </authorList>
    </citation>
    <scope>NUCLEOTIDE SEQUENCE</scope>
    <source>
        <strain evidence="1">GMGI-L3</strain>
    </source>
</reference>
<gene>
    <name evidence="1" type="ORF">Hamer_G019106</name>
</gene>
<dbReference type="Proteomes" id="UP000747542">
    <property type="component" value="Unassembled WGS sequence"/>
</dbReference>
<keyword evidence="2" id="KW-1185">Reference proteome</keyword>
<comment type="caution">
    <text evidence="1">The sequence shown here is derived from an EMBL/GenBank/DDBJ whole genome shotgun (WGS) entry which is preliminary data.</text>
</comment>
<protein>
    <submittedName>
        <fullName evidence="1">Uncharacterized protein</fullName>
    </submittedName>
</protein>
<sequence length="94" mass="10892">MVNISLSLITASQEYTQDKDFCSFHHFINRSQVFTGDEGEPVRGDSKWWSDKMHCWATGSCVSHIRPSVQGVNYWTDGIFYTYICTRKSINYVL</sequence>
<dbReference type="EMBL" id="JAHLQT010026149">
    <property type="protein sequence ID" value="KAG7163837.1"/>
    <property type="molecule type" value="Genomic_DNA"/>
</dbReference>
<dbReference type="AlphaFoldDB" id="A0A8J5MUJ0"/>
<proteinExistence type="predicted"/>
<name>A0A8J5MUJ0_HOMAM</name>
<accession>A0A8J5MUJ0</accession>